<organism evidence="1 2">
    <name type="scientific">Lacrimispora defluvii</name>
    <dbReference type="NCBI Taxonomy" id="2719233"/>
    <lineage>
        <taxon>Bacteria</taxon>
        <taxon>Bacillati</taxon>
        <taxon>Bacillota</taxon>
        <taxon>Clostridia</taxon>
        <taxon>Lachnospirales</taxon>
        <taxon>Lachnospiraceae</taxon>
        <taxon>Lacrimispora</taxon>
    </lineage>
</organism>
<name>A0ABX1VXX0_9FIRM</name>
<accession>A0ABX1VXX0</accession>
<dbReference type="RefSeq" id="WP_170823313.1">
    <property type="nucleotide sequence ID" value="NZ_JAAOXG010000055.1"/>
</dbReference>
<evidence type="ECO:0008006" key="3">
    <source>
        <dbReference type="Google" id="ProtNLM"/>
    </source>
</evidence>
<dbReference type="Proteomes" id="UP000539052">
    <property type="component" value="Unassembled WGS sequence"/>
</dbReference>
<keyword evidence="2" id="KW-1185">Reference proteome</keyword>
<gene>
    <name evidence="1" type="ORF">G9470_20895</name>
</gene>
<comment type="caution">
    <text evidence="1">The sequence shown here is derived from an EMBL/GenBank/DDBJ whole genome shotgun (WGS) entry which is preliminary data.</text>
</comment>
<dbReference type="EMBL" id="JAAOXG010000055">
    <property type="protein sequence ID" value="NNJ32225.1"/>
    <property type="molecule type" value="Genomic_DNA"/>
</dbReference>
<protein>
    <recommendedName>
        <fullName evidence="3">Carboxypeptidase regulatory-like domain-containing protein</fullName>
    </recommendedName>
</protein>
<proteinExistence type="predicted"/>
<evidence type="ECO:0000313" key="1">
    <source>
        <dbReference type="EMBL" id="NNJ32225.1"/>
    </source>
</evidence>
<evidence type="ECO:0000313" key="2">
    <source>
        <dbReference type="Proteomes" id="UP000539052"/>
    </source>
</evidence>
<reference evidence="1 2" key="1">
    <citation type="submission" date="2020-03" db="EMBL/GenBank/DDBJ databases">
        <title>Genome Sequence of industrial isolate, B5A.</title>
        <authorList>
            <person name="Sharma S."/>
            <person name="Patil P.B."/>
            <person name="Korpole S."/>
        </authorList>
    </citation>
    <scope>NUCLEOTIDE SEQUENCE [LARGE SCALE GENOMIC DNA]</scope>
    <source>
        <strain evidence="1 2">PI-S10-B5A</strain>
    </source>
</reference>
<sequence>MSCYTELLISPKNFNNRNIALAVITMEYVPEVLLTGTVYNNRCEAVEGAVVRVIAVASLIKKDLGYVMTNQFGEFAIVVEKNPQINYQFDIYEPVLTS</sequence>